<feature type="binding site" evidence="19">
    <location>
        <position position="461"/>
    </location>
    <ligand>
        <name>phosphoenolpyruvate</name>
        <dbReference type="ChEBI" id="CHEBI:58702"/>
    </ligand>
</feature>
<dbReference type="EMBL" id="JACJKS010000004">
    <property type="protein sequence ID" value="MBM6947776.1"/>
    <property type="molecule type" value="Genomic_DNA"/>
</dbReference>
<evidence type="ECO:0000256" key="11">
    <source>
        <dbReference type="ARBA" id="ARBA00022679"/>
    </source>
</evidence>
<evidence type="ECO:0000256" key="19">
    <source>
        <dbReference type="PIRSR" id="PIRSR000732-2"/>
    </source>
</evidence>
<organism evidence="24 25">
    <name type="scientific">Mordavella massiliensis</name>
    <dbReference type="NCBI Taxonomy" id="1871024"/>
    <lineage>
        <taxon>Bacteria</taxon>
        <taxon>Bacillati</taxon>
        <taxon>Bacillota</taxon>
        <taxon>Clostridia</taxon>
        <taxon>Eubacteriales</taxon>
        <taxon>Clostridiaceae</taxon>
        <taxon>Mordavella</taxon>
    </lineage>
</organism>
<keyword evidence="10 17" id="KW-0762">Sugar transport</keyword>
<evidence type="ECO:0000259" key="21">
    <source>
        <dbReference type="Pfam" id="PF00391"/>
    </source>
</evidence>
<dbReference type="InterPro" id="IPR000121">
    <property type="entry name" value="PEP_util_C"/>
</dbReference>
<dbReference type="Gene3D" id="1.10.274.10">
    <property type="entry name" value="PtsI, HPr-binding domain"/>
    <property type="match status" value="1"/>
</dbReference>
<keyword evidence="15 17" id="KW-0460">Magnesium</keyword>
<evidence type="ECO:0000256" key="3">
    <source>
        <dbReference type="ARBA" id="ARBA00002728"/>
    </source>
</evidence>
<dbReference type="InterPro" id="IPR006318">
    <property type="entry name" value="PTS_EI-like"/>
</dbReference>
<comment type="function">
    <text evidence="3 17">General (non sugar-specific) component of the phosphoenolpyruvate-dependent sugar phosphotransferase system (sugar PTS). This major carbohydrate active-transport system catalyzes the phosphorylation of incoming sugar substrates concomitantly with their translocation across the cell membrane. Enzyme I transfers the phosphoryl group from phosphoenolpyruvate (PEP) to the phosphoryl carrier protein (HPr).</text>
</comment>
<feature type="binding site" evidence="20">
    <location>
        <position position="427"/>
    </location>
    <ligand>
        <name>Mg(2+)</name>
        <dbReference type="ChEBI" id="CHEBI:18420"/>
    </ligand>
</feature>
<dbReference type="SUPFAM" id="SSF52009">
    <property type="entry name" value="Phosphohistidine domain"/>
    <property type="match status" value="1"/>
</dbReference>
<dbReference type="GO" id="GO:0046872">
    <property type="term" value="F:metal ion binding"/>
    <property type="evidence" value="ECO:0007669"/>
    <property type="project" value="UniProtKB-KW"/>
</dbReference>
<feature type="binding site" evidence="20">
    <location>
        <position position="451"/>
    </location>
    <ligand>
        <name>Mg(2+)</name>
        <dbReference type="ChEBI" id="CHEBI:18420"/>
    </ligand>
</feature>
<dbReference type="PROSITE" id="PS00742">
    <property type="entry name" value="PEP_ENZYMES_2"/>
    <property type="match status" value="1"/>
</dbReference>
<evidence type="ECO:0000256" key="5">
    <source>
        <dbReference type="ARBA" id="ARBA00007837"/>
    </source>
</evidence>
<evidence type="ECO:0000256" key="7">
    <source>
        <dbReference type="ARBA" id="ARBA00016544"/>
    </source>
</evidence>
<evidence type="ECO:0000313" key="24">
    <source>
        <dbReference type="EMBL" id="MBM6947776.1"/>
    </source>
</evidence>
<keyword evidence="9 17" id="KW-0963">Cytoplasm</keyword>
<evidence type="ECO:0000256" key="4">
    <source>
        <dbReference type="ARBA" id="ARBA00004496"/>
    </source>
</evidence>
<dbReference type="Pfam" id="PF02896">
    <property type="entry name" value="PEP-utilizers_C"/>
    <property type="match status" value="1"/>
</dbReference>
<dbReference type="PANTHER" id="PTHR46244">
    <property type="entry name" value="PHOSPHOENOLPYRUVATE-PROTEIN PHOSPHOTRANSFERASE"/>
    <property type="match status" value="1"/>
</dbReference>
<dbReference type="EC" id="2.7.3.9" evidence="6 17"/>
<evidence type="ECO:0000256" key="10">
    <source>
        <dbReference type="ARBA" id="ARBA00022597"/>
    </source>
</evidence>
<dbReference type="AlphaFoldDB" id="A0A938XAC1"/>
<dbReference type="PANTHER" id="PTHR46244:SF3">
    <property type="entry name" value="PHOSPHOENOLPYRUVATE-PROTEIN PHOSPHOTRANSFERASE"/>
    <property type="match status" value="1"/>
</dbReference>
<feature type="binding site" evidence="19">
    <location>
        <begin position="450"/>
        <end position="451"/>
    </location>
    <ligand>
        <name>phosphoenolpyruvate</name>
        <dbReference type="ChEBI" id="CHEBI:58702"/>
    </ligand>
</feature>
<evidence type="ECO:0000256" key="1">
    <source>
        <dbReference type="ARBA" id="ARBA00000683"/>
    </source>
</evidence>
<sequence length="539" mass="58940">MKIYQGKSVVAGTAIGTIRFYSQDRPAISPEKTADTAGETARYERAKAQALKELEELCGKTAGEAGEDAAAIFRGHGMILADEEFNASILQRIRAGKSSAAYAVSSAADQFCRMFAQMEDPYLRERASDVRDAAQRVIRILQGGMCSAVPGDEPVILAAVDLSPSETVQMDRDRLLGFVTELGSDSSHTAILARTMRIPALCGIPAGEELDGRPAVLDGAGGKLIVDPDEETLAKYRARQEEERRQRDLLGKLKGKKTVTADGTEVCLCANIGSAADVDAALENDAEGIGLFRSEFLYLEKDRLPTEEEQFQVYRQVAERMQGRPVVIRTLDIGADKQAAYLNLAREENPAMGYRAIRICLDRPEIFRTQLRAILRAAAYGRIGILFPMVISVWEVQQAKKYVEESRMELRRAGIACGDVELGVMIETPAAVILGGPLAEEVDFFSIGTNDLTQYTLAIDRRNGTLDRFYDARHPAVLEMIRMTVENGHRGGCRVGICGELAADVSLTETFLKMGVDELSVAPGSVLPVREAVRRISLK</sequence>
<comment type="caution">
    <text evidence="24">The sequence shown here is derived from an EMBL/GenBank/DDBJ whole genome shotgun (WGS) entry which is preliminary data.</text>
</comment>
<evidence type="ECO:0000313" key="25">
    <source>
        <dbReference type="Proteomes" id="UP000705508"/>
    </source>
</evidence>
<comment type="cofactor">
    <cofactor evidence="2 17 20">
        <name>Mg(2+)</name>
        <dbReference type="ChEBI" id="CHEBI:18420"/>
    </cofactor>
</comment>
<dbReference type="InterPro" id="IPR015813">
    <property type="entry name" value="Pyrv/PenolPyrv_kinase-like_dom"/>
</dbReference>
<gene>
    <name evidence="24" type="primary">ptsP</name>
    <name evidence="24" type="ORF">H6A20_03730</name>
</gene>
<dbReference type="InterPro" id="IPR023151">
    <property type="entry name" value="PEP_util_CS"/>
</dbReference>
<evidence type="ECO:0000259" key="23">
    <source>
        <dbReference type="Pfam" id="PF05524"/>
    </source>
</evidence>
<dbReference type="PRINTS" id="PR01736">
    <property type="entry name" value="PHPHTRNFRASE"/>
</dbReference>
<evidence type="ECO:0000256" key="12">
    <source>
        <dbReference type="ARBA" id="ARBA00022683"/>
    </source>
</evidence>
<dbReference type="GO" id="GO:0009401">
    <property type="term" value="P:phosphoenolpyruvate-dependent sugar phosphotransferase system"/>
    <property type="evidence" value="ECO:0007669"/>
    <property type="project" value="UniProtKB-KW"/>
</dbReference>
<reference evidence="24" key="2">
    <citation type="journal article" date="2021" name="Sci. Rep.">
        <title>The distribution of antibiotic resistance genes in chicken gut microbiota commensals.</title>
        <authorList>
            <person name="Juricova H."/>
            <person name="Matiasovicova J."/>
            <person name="Kubasova T."/>
            <person name="Cejkova D."/>
            <person name="Rychlik I."/>
        </authorList>
    </citation>
    <scope>NUCLEOTIDE SEQUENCE</scope>
    <source>
        <strain evidence="24">An582</strain>
    </source>
</reference>
<dbReference type="NCBIfam" id="TIGR01417">
    <property type="entry name" value="PTS_I_fam"/>
    <property type="match status" value="1"/>
</dbReference>
<feature type="active site" description="Proton donor" evidence="18">
    <location>
        <position position="498"/>
    </location>
</feature>
<evidence type="ECO:0000256" key="6">
    <source>
        <dbReference type="ARBA" id="ARBA00012232"/>
    </source>
</evidence>
<comment type="subcellular location">
    <subcellularLocation>
        <location evidence="4 17">Cytoplasm</location>
    </subcellularLocation>
</comment>
<dbReference type="GO" id="GO:0005737">
    <property type="term" value="C:cytoplasm"/>
    <property type="evidence" value="ECO:0007669"/>
    <property type="project" value="UniProtKB-SubCell"/>
</dbReference>
<keyword evidence="8 17" id="KW-0813">Transport</keyword>
<dbReference type="Gene3D" id="3.50.30.10">
    <property type="entry name" value="Phosphohistidine domain"/>
    <property type="match status" value="1"/>
</dbReference>
<reference evidence="24" key="1">
    <citation type="submission" date="2020-08" db="EMBL/GenBank/DDBJ databases">
        <authorList>
            <person name="Cejkova D."/>
            <person name="Kubasova T."/>
            <person name="Jahodarova E."/>
            <person name="Rychlik I."/>
        </authorList>
    </citation>
    <scope>NUCLEOTIDE SEQUENCE</scope>
    <source>
        <strain evidence="24">An582</strain>
    </source>
</reference>
<dbReference type="InterPro" id="IPR040442">
    <property type="entry name" value="Pyrv_kinase-like_dom_sf"/>
</dbReference>
<keyword evidence="11 17" id="KW-0808">Transferase</keyword>
<evidence type="ECO:0000256" key="16">
    <source>
        <dbReference type="ARBA" id="ARBA00033235"/>
    </source>
</evidence>
<dbReference type="PIRSF" id="PIRSF000732">
    <property type="entry name" value="PTS_enzyme_I"/>
    <property type="match status" value="1"/>
</dbReference>
<protein>
    <recommendedName>
        <fullName evidence="7 17">Phosphoenolpyruvate-protein phosphotransferase</fullName>
        <ecNumber evidence="6 17">2.7.3.9</ecNumber>
    </recommendedName>
    <alternativeName>
        <fullName evidence="16 17">Phosphotransferase system, enzyme I</fullName>
    </alternativeName>
</protein>
<dbReference type="InterPro" id="IPR036618">
    <property type="entry name" value="PtsI_HPr-bd_sf"/>
</dbReference>
<keyword evidence="14 17" id="KW-0418">Kinase</keyword>
<evidence type="ECO:0000256" key="2">
    <source>
        <dbReference type="ARBA" id="ARBA00001946"/>
    </source>
</evidence>
<comment type="catalytic activity">
    <reaction evidence="1 17">
        <text>L-histidyl-[protein] + phosphoenolpyruvate = N(pros)-phospho-L-histidyl-[protein] + pyruvate</text>
        <dbReference type="Rhea" id="RHEA:23880"/>
        <dbReference type="Rhea" id="RHEA-COMP:9745"/>
        <dbReference type="Rhea" id="RHEA-COMP:9746"/>
        <dbReference type="ChEBI" id="CHEBI:15361"/>
        <dbReference type="ChEBI" id="CHEBI:29979"/>
        <dbReference type="ChEBI" id="CHEBI:58702"/>
        <dbReference type="ChEBI" id="CHEBI:64837"/>
        <dbReference type="EC" id="2.7.3.9"/>
    </reaction>
</comment>
<keyword evidence="12 17" id="KW-0598">Phosphotransferase system</keyword>
<proteinExistence type="inferred from homology"/>
<feature type="binding site" evidence="19">
    <location>
        <position position="329"/>
    </location>
    <ligand>
        <name>phosphoenolpyruvate</name>
        <dbReference type="ChEBI" id="CHEBI:58702"/>
    </ligand>
</feature>
<dbReference type="InterPro" id="IPR050499">
    <property type="entry name" value="PEP-utilizing_PTS_enzyme"/>
</dbReference>
<dbReference type="InterPro" id="IPR008731">
    <property type="entry name" value="PTS_EIN"/>
</dbReference>
<evidence type="ECO:0000256" key="20">
    <source>
        <dbReference type="PIRSR" id="PIRSR000732-3"/>
    </source>
</evidence>
<keyword evidence="13 17" id="KW-0479">Metal-binding</keyword>
<dbReference type="InterPro" id="IPR008279">
    <property type="entry name" value="PEP-util_enz_mobile_dom"/>
</dbReference>
<dbReference type="Proteomes" id="UP000705508">
    <property type="component" value="Unassembled WGS sequence"/>
</dbReference>
<dbReference type="RefSeq" id="WP_204905829.1">
    <property type="nucleotide sequence ID" value="NZ_JACJKS010000004.1"/>
</dbReference>
<dbReference type="Pfam" id="PF05524">
    <property type="entry name" value="PEP-utilisers_N"/>
    <property type="match status" value="1"/>
</dbReference>
<evidence type="ECO:0000256" key="15">
    <source>
        <dbReference type="ARBA" id="ARBA00022842"/>
    </source>
</evidence>
<feature type="active site" description="Tele-phosphohistidine intermediate" evidence="18">
    <location>
        <position position="188"/>
    </location>
</feature>
<dbReference type="GO" id="GO:0016301">
    <property type="term" value="F:kinase activity"/>
    <property type="evidence" value="ECO:0007669"/>
    <property type="project" value="UniProtKB-KW"/>
</dbReference>
<accession>A0A938XAC1</accession>
<evidence type="ECO:0000256" key="8">
    <source>
        <dbReference type="ARBA" id="ARBA00022448"/>
    </source>
</evidence>
<dbReference type="GO" id="GO:0008965">
    <property type="term" value="F:phosphoenolpyruvate-protein phosphotransferase activity"/>
    <property type="evidence" value="ECO:0007669"/>
    <property type="project" value="UniProtKB-EC"/>
</dbReference>
<feature type="domain" description="Phosphotransferase system enzyme I N-terminal" evidence="23">
    <location>
        <begin position="5"/>
        <end position="126"/>
    </location>
</feature>
<dbReference type="InterPro" id="IPR036637">
    <property type="entry name" value="Phosphohistidine_dom_sf"/>
</dbReference>
<evidence type="ECO:0000259" key="22">
    <source>
        <dbReference type="Pfam" id="PF02896"/>
    </source>
</evidence>
<dbReference type="SUPFAM" id="SSF47831">
    <property type="entry name" value="Enzyme I of the PEP:sugar phosphotransferase system HPr-binding (sub)domain"/>
    <property type="match status" value="1"/>
</dbReference>
<feature type="binding site" evidence="19">
    <location>
        <position position="293"/>
    </location>
    <ligand>
        <name>phosphoenolpyruvate</name>
        <dbReference type="ChEBI" id="CHEBI:58702"/>
    </ligand>
</feature>
<evidence type="ECO:0000256" key="18">
    <source>
        <dbReference type="PIRSR" id="PIRSR000732-1"/>
    </source>
</evidence>
<evidence type="ECO:0000256" key="17">
    <source>
        <dbReference type="PIRNR" id="PIRNR000732"/>
    </source>
</evidence>
<evidence type="ECO:0000256" key="14">
    <source>
        <dbReference type="ARBA" id="ARBA00022777"/>
    </source>
</evidence>
<evidence type="ECO:0000256" key="13">
    <source>
        <dbReference type="ARBA" id="ARBA00022723"/>
    </source>
</evidence>
<feature type="domain" description="PEP-utilising enzyme C-terminal" evidence="22">
    <location>
        <begin position="250"/>
        <end position="536"/>
    </location>
</feature>
<feature type="domain" description="PEP-utilising enzyme mobile" evidence="21">
    <location>
        <begin position="152"/>
        <end position="222"/>
    </location>
</feature>
<evidence type="ECO:0000256" key="9">
    <source>
        <dbReference type="ARBA" id="ARBA00022490"/>
    </source>
</evidence>
<name>A0A938XAC1_9CLOT</name>
<dbReference type="InterPro" id="IPR024692">
    <property type="entry name" value="PTS_EI"/>
</dbReference>
<comment type="similarity">
    <text evidence="5 17">Belongs to the PEP-utilizing enzyme family.</text>
</comment>
<dbReference type="Pfam" id="PF00391">
    <property type="entry name" value="PEP-utilizers"/>
    <property type="match status" value="1"/>
</dbReference>
<dbReference type="SUPFAM" id="SSF51621">
    <property type="entry name" value="Phosphoenolpyruvate/pyruvate domain"/>
    <property type="match status" value="1"/>
</dbReference>
<dbReference type="Gene3D" id="3.20.20.60">
    <property type="entry name" value="Phosphoenolpyruvate-binding domains"/>
    <property type="match status" value="1"/>
</dbReference>